<proteinExistence type="predicted"/>
<reference evidence="1" key="1">
    <citation type="submission" date="2019-08" db="EMBL/GenBank/DDBJ databases">
        <authorList>
            <person name="Kucharzyk K."/>
            <person name="Murdoch R.W."/>
            <person name="Higgins S."/>
            <person name="Loffler F."/>
        </authorList>
    </citation>
    <scope>NUCLEOTIDE SEQUENCE</scope>
</reference>
<evidence type="ECO:0000313" key="1">
    <source>
        <dbReference type="EMBL" id="MPN26647.1"/>
    </source>
</evidence>
<organism evidence="1">
    <name type="scientific">bioreactor metagenome</name>
    <dbReference type="NCBI Taxonomy" id="1076179"/>
    <lineage>
        <taxon>unclassified sequences</taxon>
        <taxon>metagenomes</taxon>
        <taxon>ecological metagenomes</taxon>
    </lineage>
</organism>
<dbReference type="AlphaFoldDB" id="A0A645GI77"/>
<protein>
    <submittedName>
        <fullName evidence="1">Uncharacterized protein</fullName>
    </submittedName>
</protein>
<gene>
    <name evidence="1" type="ORF">SDC9_174072</name>
</gene>
<sequence>MSDPQIDQVIQTSFSATSILGVFLGKPQEFPFVHYTTRFGYGKIPDVQFINDRLFR</sequence>
<name>A0A645GI77_9ZZZZ</name>
<accession>A0A645GI77</accession>
<dbReference type="EMBL" id="VSSQ01076232">
    <property type="protein sequence ID" value="MPN26647.1"/>
    <property type="molecule type" value="Genomic_DNA"/>
</dbReference>
<comment type="caution">
    <text evidence="1">The sequence shown here is derived from an EMBL/GenBank/DDBJ whole genome shotgun (WGS) entry which is preliminary data.</text>
</comment>